<dbReference type="Pfam" id="PF00704">
    <property type="entry name" value="Glyco_hydro_18"/>
    <property type="match status" value="1"/>
</dbReference>
<evidence type="ECO:0000256" key="1">
    <source>
        <dbReference type="ARBA" id="ARBA00000822"/>
    </source>
</evidence>
<feature type="signal peptide" evidence="10">
    <location>
        <begin position="1"/>
        <end position="18"/>
    </location>
</feature>
<dbReference type="InterPro" id="IPR001223">
    <property type="entry name" value="Glyco_hydro18_cat"/>
</dbReference>
<evidence type="ECO:0000259" key="11">
    <source>
        <dbReference type="PROSITE" id="PS51910"/>
    </source>
</evidence>
<dbReference type="GO" id="GO:0008843">
    <property type="term" value="F:endochitinase activity"/>
    <property type="evidence" value="ECO:0007669"/>
    <property type="project" value="UniProtKB-EC"/>
</dbReference>
<feature type="chain" id="PRO_5042194665" description="chitinase" evidence="10">
    <location>
        <begin position="19"/>
        <end position="297"/>
    </location>
</feature>
<reference evidence="12" key="1">
    <citation type="submission" date="2023-03" db="EMBL/GenBank/DDBJ databases">
        <title>Massive genome expansion in bonnet fungi (Mycena s.s.) driven by repeated elements and novel gene families across ecological guilds.</title>
        <authorList>
            <consortium name="Lawrence Berkeley National Laboratory"/>
            <person name="Harder C.B."/>
            <person name="Miyauchi S."/>
            <person name="Viragh M."/>
            <person name="Kuo A."/>
            <person name="Thoen E."/>
            <person name="Andreopoulos B."/>
            <person name="Lu D."/>
            <person name="Skrede I."/>
            <person name="Drula E."/>
            <person name="Henrissat B."/>
            <person name="Morin E."/>
            <person name="Kohler A."/>
            <person name="Barry K."/>
            <person name="LaButti K."/>
            <person name="Morin E."/>
            <person name="Salamov A."/>
            <person name="Lipzen A."/>
            <person name="Mereny Z."/>
            <person name="Hegedus B."/>
            <person name="Baldrian P."/>
            <person name="Stursova M."/>
            <person name="Weitz H."/>
            <person name="Taylor A."/>
            <person name="Grigoriev I.V."/>
            <person name="Nagy L.G."/>
            <person name="Martin F."/>
            <person name="Kauserud H."/>
        </authorList>
    </citation>
    <scope>NUCLEOTIDE SEQUENCE</scope>
    <source>
        <strain evidence="12">9144</strain>
    </source>
</reference>
<dbReference type="EMBL" id="JARJCW010000042">
    <property type="protein sequence ID" value="KAJ7205731.1"/>
    <property type="molecule type" value="Genomic_DNA"/>
</dbReference>
<evidence type="ECO:0000256" key="8">
    <source>
        <dbReference type="RuleBase" id="RU000489"/>
    </source>
</evidence>
<dbReference type="InterPro" id="IPR001579">
    <property type="entry name" value="Glyco_hydro_18_chit_AS"/>
</dbReference>
<sequence length="297" mass="30879">MLSKAFSALLVTALAVSASPLEDTVIDVIPIAFVNVYFSTGGLPQLDLSNATFGQICGTGSGVFPGTNLANCQFLAAEIEACQAMGKTITISLGGGQTSSTLSSDAQGVAFANTIWDLFLGGSSSTRPFGSAVLDGVDLDIEVGAPPGYAAFVSQIRALSTGASKHYFVTAAPQCPFPDAHIGSALNMASFDAVYVQFYNNFCEVSNQANPADWDYSTWDNWAKTVSPNPNVKVFIGAPASPSAAGSGYVDAATLGSIALQTRAQFSSFGGIMLWDASQAYAVAQVCCTCTFSYHLR</sequence>
<evidence type="ECO:0000313" key="13">
    <source>
        <dbReference type="Proteomes" id="UP001219525"/>
    </source>
</evidence>
<keyword evidence="7" id="KW-0624">Polysaccharide degradation</keyword>
<accession>A0AAD6YCI3</accession>
<dbReference type="GO" id="GO:0000272">
    <property type="term" value="P:polysaccharide catabolic process"/>
    <property type="evidence" value="ECO:0007669"/>
    <property type="project" value="UniProtKB-KW"/>
</dbReference>
<evidence type="ECO:0000256" key="2">
    <source>
        <dbReference type="ARBA" id="ARBA00012729"/>
    </source>
</evidence>
<protein>
    <recommendedName>
        <fullName evidence="2">chitinase</fullName>
        <ecNumber evidence="2">3.2.1.14</ecNumber>
    </recommendedName>
</protein>
<proteinExistence type="inferred from homology"/>
<dbReference type="AlphaFoldDB" id="A0AAD6YCI3"/>
<dbReference type="InterPro" id="IPR050542">
    <property type="entry name" value="Glycosyl_Hydrlase18_Chitinase"/>
</dbReference>
<feature type="domain" description="GH18" evidence="11">
    <location>
        <begin position="32"/>
        <end position="297"/>
    </location>
</feature>
<comment type="similarity">
    <text evidence="9">Belongs to the glycosyl hydrolase 18 family.</text>
</comment>
<dbReference type="Gene3D" id="3.20.20.80">
    <property type="entry name" value="Glycosidases"/>
    <property type="match status" value="1"/>
</dbReference>
<dbReference type="InterPro" id="IPR017853">
    <property type="entry name" value="GH"/>
</dbReference>
<name>A0AAD6YCI3_9AGAR</name>
<dbReference type="PROSITE" id="PS51910">
    <property type="entry name" value="GH18_2"/>
    <property type="match status" value="1"/>
</dbReference>
<keyword evidence="6 8" id="KW-0326">Glycosidase</keyword>
<dbReference type="PANTHER" id="PTHR45708">
    <property type="entry name" value="ENDOCHITINASE"/>
    <property type="match status" value="1"/>
</dbReference>
<keyword evidence="4" id="KW-0146">Chitin degradation</keyword>
<comment type="catalytic activity">
    <reaction evidence="1">
        <text>Random endo-hydrolysis of N-acetyl-beta-D-glucosaminide (1-&gt;4)-beta-linkages in chitin and chitodextrins.</text>
        <dbReference type="EC" id="3.2.1.14"/>
    </reaction>
</comment>
<dbReference type="EC" id="3.2.1.14" evidence="2"/>
<evidence type="ECO:0000256" key="4">
    <source>
        <dbReference type="ARBA" id="ARBA00023024"/>
    </source>
</evidence>
<keyword evidence="5" id="KW-0119">Carbohydrate metabolism</keyword>
<dbReference type="GO" id="GO:0005576">
    <property type="term" value="C:extracellular region"/>
    <property type="evidence" value="ECO:0007669"/>
    <property type="project" value="TreeGrafter"/>
</dbReference>
<evidence type="ECO:0000256" key="10">
    <source>
        <dbReference type="SAM" id="SignalP"/>
    </source>
</evidence>
<comment type="caution">
    <text evidence="12">The sequence shown here is derived from an EMBL/GenBank/DDBJ whole genome shotgun (WGS) entry which is preliminary data.</text>
</comment>
<dbReference type="SUPFAM" id="SSF51445">
    <property type="entry name" value="(Trans)glycosidases"/>
    <property type="match status" value="1"/>
</dbReference>
<evidence type="ECO:0000256" key="9">
    <source>
        <dbReference type="RuleBase" id="RU004453"/>
    </source>
</evidence>
<dbReference type="GO" id="GO:0006032">
    <property type="term" value="P:chitin catabolic process"/>
    <property type="evidence" value="ECO:0007669"/>
    <property type="project" value="UniProtKB-KW"/>
</dbReference>
<gene>
    <name evidence="12" type="ORF">GGX14DRAFT_535575</name>
</gene>
<keyword evidence="13" id="KW-1185">Reference proteome</keyword>
<dbReference type="PANTHER" id="PTHR45708:SF49">
    <property type="entry name" value="ENDOCHITINASE"/>
    <property type="match status" value="1"/>
</dbReference>
<evidence type="ECO:0000313" key="12">
    <source>
        <dbReference type="EMBL" id="KAJ7205731.1"/>
    </source>
</evidence>
<keyword evidence="10" id="KW-0732">Signal</keyword>
<dbReference type="Proteomes" id="UP001219525">
    <property type="component" value="Unassembled WGS sequence"/>
</dbReference>
<evidence type="ECO:0000256" key="7">
    <source>
        <dbReference type="ARBA" id="ARBA00023326"/>
    </source>
</evidence>
<evidence type="ECO:0000256" key="5">
    <source>
        <dbReference type="ARBA" id="ARBA00023277"/>
    </source>
</evidence>
<dbReference type="PROSITE" id="PS01095">
    <property type="entry name" value="GH18_1"/>
    <property type="match status" value="1"/>
</dbReference>
<evidence type="ECO:0000256" key="3">
    <source>
        <dbReference type="ARBA" id="ARBA00022801"/>
    </source>
</evidence>
<organism evidence="12 13">
    <name type="scientific">Mycena pura</name>
    <dbReference type="NCBI Taxonomy" id="153505"/>
    <lineage>
        <taxon>Eukaryota</taxon>
        <taxon>Fungi</taxon>
        <taxon>Dikarya</taxon>
        <taxon>Basidiomycota</taxon>
        <taxon>Agaricomycotina</taxon>
        <taxon>Agaricomycetes</taxon>
        <taxon>Agaricomycetidae</taxon>
        <taxon>Agaricales</taxon>
        <taxon>Marasmiineae</taxon>
        <taxon>Mycenaceae</taxon>
        <taxon>Mycena</taxon>
    </lineage>
</organism>
<keyword evidence="3 8" id="KW-0378">Hydrolase</keyword>
<evidence type="ECO:0000256" key="6">
    <source>
        <dbReference type="ARBA" id="ARBA00023295"/>
    </source>
</evidence>